<dbReference type="RefSeq" id="XP_014155624.1">
    <property type="nucleotide sequence ID" value="XM_014300149.1"/>
</dbReference>
<proteinExistence type="predicted"/>
<sequence length="183" mass="20646">MSVVLIADDTPTHSHSLNPAEEISRAAPSWDSLERCSAQTSCIGMDSTESPIAFANRLSNPVATSNPIINRRIAYRHFLGEESTRRACGNKDPNSIRAPKWTTRLESRCHFQYTYEPTVEYQTAEVRRYSTSTSDNFKAEPKPPFQNVTESEIPTHHSEARSPNGFRSRARKVLSFLRKSSTL</sequence>
<dbReference type="Proteomes" id="UP000054560">
    <property type="component" value="Unassembled WGS sequence"/>
</dbReference>
<evidence type="ECO:0000313" key="2">
    <source>
        <dbReference type="EMBL" id="KNC81722.1"/>
    </source>
</evidence>
<evidence type="ECO:0000256" key="1">
    <source>
        <dbReference type="SAM" id="MobiDB-lite"/>
    </source>
</evidence>
<gene>
    <name evidence="2" type="ORF">SARC_05963</name>
</gene>
<accession>A0A0L0FY26</accession>
<name>A0A0L0FY26_9EUKA</name>
<reference evidence="2 3" key="1">
    <citation type="submission" date="2011-02" db="EMBL/GenBank/DDBJ databases">
        <title>The Genome Sequence of Sphaeroforma arctica JP610.</title>
        <authorList>
            <consortium name="The Broad Institute Genome Sequencing Platform"/>
            <person name="Russ C."/>
            <person name="Cuomo C."/>
            <person name="Young S.K."/>
            <person name="Zeng Q."/>
            <person name="Gargeya S."/>
            <person name="Alvarado L."/>
            <person name="Berlin A."/>
            <person name="Chapman S.B."/>
            <person name="Chen Z."/>
            <person name="Freedman E."/>
            <person name="Gellesch M."/>
            <person name="Goldberg J."/>
            <person name="Griggs A."/>
            <person name="Gujja S."/>
            <person name="Heilman E."/>
            <person name="Heiman D."/>
            <person name="Howarth C."/>
            <person name="Mehta T."/>
            <person name="Neiman D."/>
            <person name="Pearson M."/>
            <person name="Roberts A."/>
            <person name="Saif S."/>
            <person name="Shea T."/>
            <person name="Shenoy N."/>
            <person name="Sisk P."/>
            <person name="Stolte C."/>
            <person name="Sykes S."/>
            <person name="White J."/>
            <person name="Yandava C."/>
            <person name="Burger G."/>
            <person name="Gray M.W."/>
            <person name="Holland P.W.H."/>
            <person name="King N."/>
            <person name="Lang F.B.F."/>
            <person name="Roger A.J."/>
            <person name="Ruiz-Trillo I."/>
            <person name="Haas B."/>
            <person name="Nusbaum C."/>
            <person name="Birren B."/>
        </authorList>
    </citation>
    <scope>NUCLEOTIDE SEQUENCE [LARGE SCALE GENOMIC DNA]</scope>
    <source>
        <strain evidence="2 3">JP610</strain>
    </source>
</reference>
<feature type="region of interest" description="Disordered" evidence="1">
    <location>
        <begin position="132"/>
        <end position="166"/>
    </location>
</feature>
<organism evidence="2 3">
    <name type="scientific">Sphaeroforma arctica JP610</name>
    <dbReference type="NCBI Taxonomy" id="667725"/>
    <lineage>
        <taxon>Eukaryota</taxon>
        <taxon>Ichthyosporea</taxon>
        <taxon>Ichthyophonida</taxon>
        <taxon>Sphaeroforma</taxon>
    </lineage>
</organism>
<evidence type="ECO:0000313" key="3">
    <source>
        <dbReference type="Proteomes" id="UP000054560"/>
    </source>
</evidence>
<dbReference type="EMBL" id="KQ242003">
    <property type="protein sequence ID" value="KNC81722.1"/>
    <property type="molecule type" value="Genomic_DNA"/>
</dbReference>
<dbReference type="AlphaFoldDB" id="A0A0L0FY26"/>
<dbReference type="GeneID" id="25906467"/>
<keyword evidence="3" id="KW-1185">Reference proteome</keyword>
<protein>
    <submittedName>
        <fullName evidence="2">Uncharacterized protein</fullName>
    </submittedName>
</protein>